<evidence type="ECO:0000313" key="2">
    <source>
        <dbReference type="EMBL" id="SEP40599.1"/>
    </source>
</evidence>
<feature type="region of interest" description="Disordered" evidence="1">
    <location>
        <begin position="100"/>
        <end position="120"/>
    </location>
</feature>
<dbReference type="EMBL" id="FOEF01000008">
    <property type="protein sequence ID" value="SEP40599.1"/>
    <property type="molecule type" value="Genomic_DNA"/>
</dbReference>
<accession>A0A1H8XL25</accession>
<organism evidence="2 3">
    <name type="scientific">Amycolatopsis saalfeldensis</name>
    <dbReference type="NCBI Taxonomy" id="394193"/>
    <lineage>
        <taxon>Bacteria</taxon>
        <taxon>Bacillati</taxon>
        <taxon>Actinomycetota</taxon>
        <taxon>Actinomycetes</taxon>
        <taxon>Pseudonocardiales</taxon>
        <taxon>Pseudonocardiaceae</taxon>
        <taxon>Amycolatopsis</taxon>
    </lineage>
</organism>
<dbReference type="Proteomes" id="UP000198582">
    <property type="component" value="Unassembled WGS sequence"/>
</dbReference>
<reference evidence="2 3" key="1">
    <citation type="submission" date="2016-10" db="EMBL/GenBank/DDBJ databases">
        <authorList>
            <person name="de Groot N.N."/>
        </authorList>
    </citation>
    <scope>NUCLEOTIDE SEQUENCE [LARGE SCALE GENOMIC DNA]</scope>
    <source>
        <strain evidence="2 3">DSM 44993</strain>
    </source>
</reference>
<dbReference type="AlphaFoldDB" id="A0A1H8XL25"/>
<sequence length="120" mass="12783">MPDGSGNLAVFREFAGTRLERLLFGRCSPGRSWRERRFLSVPDGIIAVIGPPELRAGNEGSFDMADKNHAREASQVSGVVPVLFSASAEAHDVAVVSADESPSWRSPFGGDGELRPASGE</sequence>
<proteinExistence type="predicted"/>
<dbReference type="STRING" id="394193.SAMN04489732_10811"/>
<protein>
    <submittedName>
        <fullName evidence="2">Uncharacterized protein</fullName>
    </submittedName>
</protein>
<name>A0A1H8XL25_9PSEU</name>
<evidence type="ECO:0000256" key="1">
    <source>
        <dbReference type="SAM" id="MobiDB-lite"/>
    </source>
</evidence>
<evidence type="ECO:0000313" key="3">
    <source>
        <dbReference type="Proteomes" id="UP000198582"/>
    </source>
</evidence>
<gene>
    <name evidence="2" type="ORF">SAMN04489732_10811</name>
</gene>
<keyword evidence="3" id="KW-1185">Reference proteome</keyword>